<keyword evidence="3 8" id="KW-0813">Transport</keyword>
<protein>
    <submittedName>
        <fullName evidence="10">Aquaporin Z</fullName>
    </submittedName>
</protein>
<dbReference type="OrthoDB" id="9807293at2"/>
<evidence type="ECO:0000256" key="5">
    <source>
        <dbReference type="ARBA" id="ARBA00022692"/>
    </source>
</evidence>
<dbReference type="PANTHER" id="PTHR19139:SF199">
    <property type="entry name" value="MIP17260P"/>
    <property type="match status" value="1"/>
</dbReference>
<dbReference type="PROSITE" id="PS51257">
    <property type="entry name" value="PROKAR_LIPOPROTEIN"/>
    <property type="match status" value="1"/>
</dbReference>
<dbReference type="InterPro" id="IPR022357">
    <property type="entry name" value="MIP_CS"/>
</dbReference>
<dbReference type="Gene3D" id="1.20.1080.10">
    <property type="entry name" value="Glycerol uptake facilitator protein"/>
    <property type="match status" value="1"/>
</dbReference>
<feature type="transmembrane region" description="Helical" evidence="9">
    <location>
        <begin position="34"/>
        <end position="53"/>
    </location>
</feature>
<evidence type="ECO:0000313" key="10">
    <source>
        <dbReference type="EMBL" id="SDM86749.1"/>
    </source>
</evidence>
<evidence type="ECO:0000313" key="11">
    <source>
        <dbReference type="Proteomes" id="UP000187651"/>
    </source>
</evidence>
<keyword evidence="6 9" id="KW-1133">Transmembrane helix</keyword>
<evidence type="ECO:0000256" key="3">
    <source>
        <dbReference type="ARBA" id="ARBA00022448"/>
    </source>
</evidence>
<comment type="subcellular location">
    <subcellularLocation>
        <location evidence="1">Cell membrane</location>
        <topology evidence="1">Multi-pass membrane protein</topology>
    </subcellularLocation>
</comment>
<dbReference type="Proteomes" id="UP000187651">
    <property type="component" value="Unassembled WGS sequence"/>
</dbReference>
<feature type="transmembrane region" description="Helical" evidence="9">
    <location>
        <begin position="157"/>
        <end position="176"/>
    </location>
</feature>
<dbReference type="GO" id="GO:0005886">
    <property type="term" value="C:plasma membrane"/>
    <property type="evidence" value="ECO:0007669"/>
    <property type="project" value="UniProtKB-SubCell"/>
</dbReference>
<reference evidence="11" key="1">
    <citation type="submission" date="2016-10" db="EMBL/GenBank/DDBJ databases">
        <authorList>
            <person name="Varghese N."/>
            <person name="Submissions S."/>
        </authorList>
    </citation>
    <scope>NUCLEOTIDE SEQUENCE [LARGE SCALE GENOMIC DNA]</scope>
    <source>
        <strain evidence="11">M83</strain>
    </source>
</reference>
<name>A0A1G9WQR7_9FIRM</name>
<dbReference type="AlphaFoldDB" id="A0A1G9WQR7"/>
<accession>A0A1G9WQR7</accession>
<dbReference type="PROSITE" id="PS00221">
    <property type="entry name" value="MIP"/>
    <property type="match status" value="1"/>
</dbReference>
<gene>
    <name evidence="10" type="ORF">SAMN05216544_1304</name>
</gene>
<evidence type="ECO:0000256" key="6">
    <source>
        <dbReference type="ARBA" id="ARBA00022989"/>
    </source>
</evidence>
<feature type="transmembrane region" description="Helical" evidence="9">
    <location>
        <begin position="126"/>
        <end position="145"/>
    </location>
</feature>
<proteinExistence type="inferred from homology"/>
<dbReference type="SUPFAM" id="SSF81338">
    <property type="entry name" value="Aquaporin-like"/>
    <property type="match status" value="1"/>
</dbReference>
<organism evidence="10 11">
    <name type="scientific">Lachnospira pectinoschiza</name>
    <dbReference type="NCBI Taxonomy" id="28052"/>
    <lineage>
        <taxon>Bacteria</taxon>
        <taxon>Bacillati</taxon>
        <taxon>Bacillota</taxon>
        <taxon>Clostridia</taxon>
        <taxon>Lachnospirales</taxon>
        <taxon>Lachnospiraceae</taxon>
        <taxon>Lachnospira</taxon>
    </lineage>
</organism>
<evidence type="ECO:0000256" key="8">
    <source>
        <dbReference type="RuleBase" id="RU000477"/>
    </source>
</evidence>
<evidence type="ECO:0000256" key="7">
    <source>
        <dbReference type="ARBA" id="ARBA00023136"/>
    </source>
</evidence>
<evidence type="ECO:0000256" key="2">
    <source>
        <dbReference type="ARBA" id="ARBA00006175"/>
    </source>
</evidence>
<dbReference type="PRINTS" id="PR00783">
    <property type="entry name" value="MINTRINSICP"/>
</dbReference>
<dbReference type="GO" id="GO:0015250">
    <property type="term" value="F:water channel activity"/>
    <property type="evidence" value="ECO:0007669"/>
    <property type="project" value="TreeGrafter"/>
</dbReference>
<dbReference type="RefSeq" id="WP_074521461.1">
    <property type="nucleotide sequence ID" value="NZ_FNHZ01000003.1"/>
</dbReference>
<dbReference type="EMBL" id="FNHZ01000003">
    <property type="protein sequence ID" value="SDM86749.1"/>
    <property type="molecule type" value="Genomic_DNA"/>
</dbReference>
<evidence type="ECO:0000256" key="9">
    <source>
        <dbReference type="SAM" id="Phobius"/>
    </source>
</evidence>
<dbReference type="InterPro" id="IPR023271">
    <property type="entry name" value="Aquaporin-like"/>
</dbReference>
<keyword evidence="5 8" id="KW-0812">Transmembrane</keyword>
<dbReference type="InterPro" id="IPR000425">
    <property type="entry name" value="MIP"/>
</dbReference>
<dbReference type="Pfam" id="PF00230">
    <property type="entry name" value="MIP"/>
    <property type="match status" value="1"/>
</dbReference>
<feature type="transmembrane region" description="Helical" evidence="9">
    <location>
        <begin position="205"/>
        <end position="226"/>
    </location>
</feature>
<sequence length="231" mass="23372">MKKIIAELIGTCVLVTLGCGTAMLVGCNAVMGGGYILTALAFGLSIVAMAYSIGNISGCHVNPAVSFAFLIKGDLSIKDFCSYVCAQILGALAGAGILAFIFNTGKLVDMTGGYGSNGVSGVGDNYATAMIVEIVLTYIFVMAILGVTSKKAKHGNVAGLVIGLTLTLVHILGIGLTGTSVNPARSLGPAIVAAIDGNSDPIKCVWVFIVAPLIGAALAALCTKLLEGKDE</sequence>
<keyword evidence="11" id="KW-1185">Reference proteome</keyword>
<keyword evidence="4" id="KW-1003">Cell membrane</keyword>
<dbReference type="InterPro" id="IPR034294">
    <property type="entry name" value="Aquaporin_transptr"/>
</dbReference>
<feature type="transmembrane region" description="Helical" evidence="9">
    <location>
        <begin position="80"/>
        <end position="102"/>
    </location>
</feature>
<dbReference type="PANTHER" id="PTHR19139">
    <property type="entry name" value="AQUAPORIN TRANSPORTER"/>
    <property type="match status" value="1"/>
</dbReference>
<keyword evidence="7 9" id="KW-0472">Membrane</keyword>
<evidence type="ECO:0000256" key="1">
    <source>
        <dbReference type="ARBA" id="ARBA00004651"/>
    </source>
</evidence>
<comment type="similarity">
    <text evidence="2 8">Belongs to the MIP/aquaporin (TC 1.A.8) family.</text>
</comment>
<evidence type="ECO:0000256" key="4">
    <source>
        <dbReference type="ARBA" id="ARBA00022475"/>
    </source>
</evidence>